<reference evidence="1 2" key="1">
    <citation type="submission" date="2023-05" db="EMBL/GenBank/DDBJ databases">
        <title>YMD87, complete Genome.</title>
        <authorList>
            <person name="Zhang J."/>
            <person name="Xu X."/>
        </authorList>
    </citation>
    <scope>NUCLEOTIDE SEQUENCE [LARGE SCALE GENOMIC DNA]</scope>
    <source>
        <strain evidence="1 2">YMD87</strain>
    </source>
</reference>
<name>A0ABY8QJT6_9RHOB</name>
<dbReference type="RefSeq" id="WP_282301416.1">
    <property type="nucleotide sequence ID" value="NZ_CP124616.1"/>
</dbReference>
<organism evidence="1 2">
    <name type="scientific">Tropicibacter oceani</name>
    <dbReference type="NCBI Taxonomy" id="3058420"/>
    <lineage>
        <taxon>Bacteria</taxon>
        <taxon>Pseudomonadati</taxon>
        <taxon>Pseudomonadota</taxon>
        <taxon>Alphaproteobacteria</taxon>
        <taxon>Rhodobacterales</taxon>
        <taxon>Roseobacteraceae</taxon>
        <taxon>Tropicibacter</taxon>
    </lineage>
</organism>
<evidence type="ECO:0000313" key="2">
    <source>
        <dbReference type="Proteomes" id="UP001241605"/>
    </source>
</evidence>
<dbReference type="EMBL" id="CP124616">
    <property type="protein sequence ID" value="WGW04780.1"/>
    <property type="molecule type" value="Genomic_DNA"/>
</dbReference>
<accession>A0ABY8QJT6</accession>
<gene>
    <name evidence="1" type="ORF">QF118_04305</name>
</gene>
<dbReference type="Proteomes" id="UP001241605">
    <property type="component" value="Chromosome"/>
</dbReference>
<dbReference type="InterPro" id="IPR036568">
    <property type="entry name" value="GGCT-like_sf"/>
</dbReference>
<sequence length="187" mass="20887">MSDIYFFGYGSLVNSLTHGYAPTHHATAQGWRRAWRYTPDRKLAYLTAIRAPGHEIDGLIAPVPQDGWATLDLREHAYDRLPATHAVAHPATASEIAIYAIHPDRLHIPDDDHPVLLSYVDVVLQGYLREFGKDGALRFVATTDGWEAPMLNDRANPIYPRAQRLDPAERAFVDDTLHALGCKVLVP</sequence>
<proteinExistence type="predicted"/>
<keyword evidence="2" id="KW-1185">Reference proteome</keyword>
<dbReference type="SUPFAM" id="SSF110857">
    <property type="entry name" value="Gamma-glutamyl cyclotransferase-like"/>
    <property type="match status" value="1"/>
</dbReference>
<protein>
    <submittedName>
        <fullName evidence="1">Gamma-glutamylcyclotransferase</fullName>
    </submittedName>
</protein>
<dbReference type="Gene3D" id="3.10.490.10">
    <property type="entry name" value="Gamma-glutamyl cyclotransferase-like"/>
    <property type="match status" value="1"/>
</dbReference>
<evidence type="ECO:0000313" key="1">
    <source>
        <dbReference type="EMBL" id="WGW04780.1"/>
    </source>
</evidence>
<dbReference type="CDD" id="cd06661">
    <property type="entry name" value="GGCT_like"/>
    <property type="match status" value="1"/>
</dbReference>
<dbReference type="InterPro" id="IPR013024">
    <property type="entry name" value="GGCT-like"/>
</dbReference>